<dbReference type="AlphaFoldDB" id="A0A4V5U9H4"/>
<dbReference type="GO" id="GO:0003677">
    <property type="term" value="F:DNA binding"/>
    <property type="evidence" value="ECO:0007669"/>
    <property type="project" value="UniProtKB-KW"/>
</dbReference>
<evidence type="ECO:0000256" key="1">
    <source>
        <dbReference type="ARBA" id="ARBA00008857"/>
    </source>
</evidence>
<reference evidence="6 7" key="1">
    <citation type="journal article" date="2019" name="Sci. Rep.">
        <title>Differences in resource use lead to coexistence of seed-transmitted microbial populations.</title>
        <authorList>
            <person name="Torres-Cortes G."/>
            <person name="Garcia B.J."/>
            <person name="Compant S."/>
            <person name="Rezki S."/>
            <person name="Jones P."/>
            <person name="Preveaux A."/>
            <person name="Briand M."/>
            <person name="Roulet A."/>
            <person name="Bouchez O."/>
            <person name="Jacobson D."/>
            <person name="Barret M."/>
        </authorList>
    </citation>
    <scope>NUCLEOTIDE SEQUENCE [LARGE SCALE GENOMIC DNA]</scope>
    <source>
        <strain evidence="6 7">CFBP13511</strain>
    </source>
</reference>
<dbReference type="GO" id="GO:0006310">
    <property type="term" value="P:DNA recombination"/>
    <property type="evidence" value="ECO:0007669"/>
    <property type="project" value="UniProtKB-KW"/>
</dbReference>
<evidence type="ECO:0000313" key="6">
    <source>
        <dbReference type="EMBL" id="TKJ88707.1"/>
    </source>
</evidence>
<evidence type="ECO:0000259" key="5">
    <source>
        <dbReference type="PROSITE" id="PS51898"/>
    </source>
</evidence>
<dbReference type="Pfam" id="PF00589">
    <property type="entry name" value="Phage_integrase"/>
    <property type="match status" value="1"/>
</dbReference>
<dbReference type="Proteomes" id="UP000306393">
    <property type="component" value="Unassembled WGS sequence"/>
</dbReference>
<name>A0A4V5U9H4_9GAMM</name>
<comment type="caution">
    <text evidence="6">The sequence shown here is derived from an EMBL/GenBank/DDBJ whole genome shotgun (WGS) entry which is preliminary data.</text>
</comment>
<evidence type="ECO:0000256" key="2">
    <source>
        <dbReference type="ARBA" id="ARBA00022908"/>
    </source>
</evidence>
<keyword evidence="4" id="KW-0233">DNA recombination</keyword>
<gene>
    <name evidence="6" type="ORF">EpCFBP13511_14850</name>
</gene>
<dbReference type="InterPro" id="IPR002104">
    <property type="entry name" value="Integrase_catalytic"/>
</dbReference>
<evidence type="ECO:0000313" key="7">
    <source>
        <dbReference type="Proteomes" id="UP000306393"/>
    </source>
</evidence>
<dbReference type="PANTHER" id="PTHR30349">
    <property type="entry name" value="PHAGE INTEGRASE-RELATED"/>
    <property type="match status" value="1"/>
</dbReference>
<feature type="domain" description="Tyr recombinase" evidence="5">
    <location>
        <begin position="2"/>
        <end position="181"/>
    </location>
</feature>
<organism evidence="6 7">
    <name type="scientific">Erwinia persicina</name>
    <dbReference type="NCBI Taxonomy" id="55211"/>
    <lineage>
        <taxon>Bacteria</taxon>
        <taxon>Pseudomonadati</taxon>
        <taxon>Pseudomonadota</taxon>
        <taxon>Gammaproteobacteria</taxon>
        <taxon>Enterobacterales</taxon>
        <taxon>Erwiniaceae</taxon>
        <taxon>Erwinia</taxon>
    </lineage>
</organism>
<comment type="similarity">
    <text evidence="1">Belongs to the 'phage' integrase family.</text>
</comment>
<protein>
    <submittedName>
        <fullName evidence="6">Integrase</fullName>
    </submittedName>
</protein>
<dbReference type="PROSITE" id="PS51898">
    <property type="entry name" value="TYR_RECOMBINASE"/>
    <property type="match status" value="1"/>
</dbReference>
<dbReference type="InterPro" id="IPR050090">
    <property type="entry name" value="Tyrosine_recombinase_XerCD"/>
</dbReference>
<keyword evidence="2" id="KW-0229">DNA integration</keyword>
<dbReference type="InterPro" id="IPR011010">
    <property type="entry name" value="DNA_brk_join_enz"/>
</dbReference>
<accession>A0A4V5U9H4</accession>
<dbReference type="GO" id="GO:0015074">
    <property type="term" value="P:DNA integration"/>
    <property type="evidence" value="ECO:0007669"/>
    <property type="project" value="UniProtKB-KW"/>
</dbReference>
<keyword evidence="3" id="KW-0238">DNA-binding</keyword>
<dbReference type="EMBL" id="QGAC01000014">
    <property type="protein sequence ID" value="TKJ88707.1"/>
    <property type="molecule type" value="Genomic_DNA"/>
</dbReference>
<dbReference type="RefSeq" id="WP_137269555.1">
    <property type="nucleotide sequence ID" value="NZ_QGAC01000014.1"/>
</dbReference>
<evidence type="ECO:0000256" key="4">
    <source>
        <dbReference type="ARBA" id="ARBA00023172"/>
    </source>
</evidence>
<dbReference type="OrthoDB" id="9788852at2"/>
<dbReference type="InterPro" id="IPR013762">
    <property type="entry name" value="Integrase-like_cat_sf"/>
</dbReference>
<proteinExistence type="inferred from homology"/>
<dbReference type="SUPFAM" id="SSF56349">
    <property type="entry name" value="DNA breaking-rejoining enzymes"/>
    <property type="match status" value="1"/>
</dbReference>
<dbReference type="PANTHER" id="PTHR30349:SF41">
    <property type="entry name" value="INTEGRASE_RECOMBINASE PROTEIN MJ0367-RELATED"/>
    <property type="match status" value="1"/>
</dbReference>
<dbReference type="Gene3D" id="1.10.443.10">
    <property type="entry name" value="Intergrase catalytic core"/>
    <property type="match status" value="1"/>
</dbReference>
<sequence>MKAAAILEVSETKAIIEELEQQGNDLVADVCRVMAVCLLRVSDAINLRYSDFERGTLKIVEQKTGKKKEIENLPASILAMVANRRAAYPKDTFIFAGKGNRCKKDTPVSRVYVSTSIKKAATKLGIDGTISAHSFRKYGATQVLDKTRDLAQVSDLLNHTNFQSTKAYLKLSAKSAGIAVSHIEI</sequence>
<evidence type="ECO:0000256" key="3">
    <source>
        <dbReference type="ARBA" id="ARBA00023125"/>
    </source>
</evidence>